<dbReference type="InterPro" id="IPR011606">
    <property type="entry name" value="Brnchd-chn_aa_trnsp_permease"/>
</dbReference>
<evidence type="ECO:0000256" key="4">
    <source>
        <dbReference type="ARBA" id="ARBA00022475"/>
    </source>
</evidence>
<evidence type="ECO:0000256" key="5">
    <source>
        <dbReference type="ARBA" id="ARBA00022692"/>
    </source>
</evidence>
<dbReference type="GO" id="GO:0005886">
    <property type="term" value="C:plasma membrane"/>
    <property type="evidence" value="ECO:0007669"/>
    <property type="project" value="UniProtKB-SubCell"/>
</dbReference>
<proteinExistence type="inferred from homology"/>
<comment type="similarity">
    <text evidence="2">Belongs to the AzlC family.</text>
</comment>
<feature type="transmembrane region" description="Helical" evidence="8">
    <location>
        <begin position="207"/>
        <end position="224"/>
    </location>
</feature>
<keyword evidence="4" id="KW-1003">Cell membrane</keyword>
<gene>
    <name evidence="9" type="ORF">FZC84_09610</name>
</gene>
<keyword evidence="3" id="KW-0813">Transport</keyword>
<evidence type="ECO:0000256" key="1">
    <source>
        <dbReference type="ARBA" id="ARBA00004651"/>
    </source>
</evidence>
<reference evidence="9 10" key="1">
    <citation type="submission" date="2019-08" db="EMBL/GenBank/DDBJ databases">
        <title>Bacillus genomes from the desert of Cuatro Cienegas, Coahuila.</title>
        <authorList>
            <person name="Olmedo-Alvarez G."/>
        </authorList>
    </citation>
    <scope>NUCLEOTIDE SEQUENCE [LARGE SCALE GENOMIC DNA]</scope>
    <source>
        <strain evidence="9 10">CH128b_4D</strain>
    </source>
</reference>
<organism evidence="9 10">
    <name type="scientific">Rossellomorea vietnamensis</name>
    <dbReference type="NCBI Taxonomy" id="218284"/>
    <lineage>
        <taxon>Bacteria</taxon>
        <taxon>Bacillati</taxon>
        <taxon>Bacillota</taxon>
        <taxon>Bacilli</taxon>
        <taxon>Bacillales</taxon>
        <taxon>Bacillaceae</taxon>
        <taxon>Rossellomorea</taxon>
    </lineage>
</organism>
<dbReference type="GO" id="GO:1903785">
    <property type="term" value="P:L-valine transmembrane transport"/>
    <property type="evidence" value="ECO:0007669"/>
    <property type="project" value="TreeGrafter"/>
</dbReference>
<feature type="transmembrane region" description="Helical" evidence="8">
    <location>
        <begin position="33"/>
        <end position="56"/>
    </location>
</feature>
<feature type="transmembrane region" description="Helical" evidence="8">
    <location>
        <begin position="150"/>
        <end position="173"/>
    </location>
</feature>
<name>A0A5D4MC14_9BACI</name>
<evidence type="ECO:0000256" key="8">
    <source>
        <dbReference type="SAM" id="Phobius"/>
    </source>
</evidence>
<feature type="transmembrane region" description="Helical" evidence="8">
    <location>
        <begin position="179"/>
        <end position="198"/>
    </location>
</feature>
<evidence type="ECO:0000256" key="2">
    <source>
        <dbReference type="ARBA" id="ARBA00010735"/>
    </source>
</evidence>
<evidence type="ECO:0000313" key="9">
    <source>
        <dbReference type="EMBL" id="TYR99489.1"/>
    </source>
</evidence>
<evidence type="ECO:0000256" key="6">
    <source>
        <dbReference type="ARBA" id="ARBA00022989"/>
    </source>
</evidence>
<accession>A0A5D4MC14</accession>
<comment type="caution">
    <text evidence="9">The sequence shown here is derived from an EMBL/GenBank/DDBJ whole genome shotgun (WGS) entry which is preliminary data.</text>
</comment>
<dbReference type="PANTHER" id="PTHR34979">
    <property type="entry name" value="INNER MEMBRANE PROTEIN YGAZ"/>
    <property type="match status" value="1"/>
</dbReference>
<sequence>MKLFISAIDIFIKGVRTRVEALINTRKPGEFRLGLQAGISIAVGYFPVALTFGLLARTTGLSLYETVLMSLLVFAGAAQYISLSLIAIGTGVFEIILTTFIVNIRHFLMSASLNEKLEKEKGWVKAIYSFGITDETFTVISVKDGKVKTAFAFGVILISYASWVVNSGLGYIIGQILPQFLQVSMGVALYAMFVGLLVPSLKKSVKVVYLAATAAALNTVFLFTTSISEGWAIMISTILSAVLVEFVTSRNLKGEPSNE</sequence>
<feature type="transmembrane region" description="Helical" evidence="8">
    <location>
        <begin position="230"/>
        <end position="248"/>
    </location>
</feature>
<dbReference type="PANTHER" id="PTHR34979:SF1">
    <property type="entry name" value="INNER MEMBRANE PROTEIN YGAZ"/>
    <property type="match status" value="1"/>
</dbReference>
<dbReference type="Proteomes" id="UP000325182">
    <property type="component" value="Unassembled WGS sequence"/>
</dbReference>
<keyword evidence="6 8" id="KW-1133">Transmembrane helix</keyword>
<dbReference type="AlphaFoldDB" id="A0A5D4MC14"/>
<evidence type="ECO:0000256" key="3">
    <source>
        <dbReference type="ARBA" id="ARBA00022448"/>
    </source>
</evidence>
<dbReference type="EMBL" id="VTEG01000005">
    <property type="protein sequence ID" value="TYR99489.1"/>
    <property type="molecule type" value="Genomic_DNA"/>
</dbReference>
<evidence type="ECO:0000256" key="7">
    <source>
        <dbReference type="ARBA" id="ARBA00023136"/>
    </source>
</evidence>
<keyword evidence="7 8" id="KW-0472">Membrane</keyword>
<comment type="subcellular location">
    <subcellularLocation>
        <location evidence="1">Cell membrane</location>
        <topology evidence="1">Multi-pass membrane protein</topology>
    </subcellularLocation>
</comment>
<dbReference type="Pfam" id="PF03591">
    <property type="entry name" value="AzlC"/>
    <property type="match status" value="1"/>
</dbReference>
<keyword evidence="5 8" id="KW-0812">Transmembrane</keyword>
<evidence type="ECO:0000313" key="10">
    <source>
        <dbReference type="Proteomes" id="UP000325182"/>
    </source>
</evidence>
<protein>
    <submittedName>
        <fullName evidence="9">AzlC family ABC transporter permease</fullName>
    </submittedName>
</protein>